<name>A0A2S1GN61_9CAUD</name>
<proteinExistence type="predicted"/>
<organism evidence="2 3">
    <name type="scientific">Burkholderia phage vB_BmuP_KL4</name>
    <dbReference type="NCBI Taxonomy" id="2115967"/>
    <lineage>
        <taxon>Viruses</taxon>
        <taxon>Duplodnaviria</taxon>
        <taxon>Heunggongvirae</taxon>
        <taxon>Uroviricota</taxon>
        <taxon>Caudoviricetes</taxon>
        <taxon>Kelquatrovirus</taxon>
        <taxon>Kelquatrovirus KL4</taxon>
    </lineage>
</organism>
<dbReference type="Proteomes" id="UP000246280">
    <property type="component" value="Segment"/>
</dbReference>
<dbReference type="GeneID" id="54991209"/>
<protein>
    <submittedName>
        <fullName evidence="2">Uncharacterized protein</fullName>
    </submittedName>
</protein>
<reference evidence="2 3" key="1">
    <citation type="submission" date="2018-03" db="EMBL/GenBank/DDBJ databases">
        <authorList>
            <person name="Keele B.F."/>
        </authorList>
    </citation>
    <scope>NUCLEOTIDE SEQUENCE [LARGE SCALE GENOMIC DNA]</scope>
</reference>
<evidence type="ECO:0000256" key="1">
    <source>
        <dbReference type="SAM" id="MobiDB-lite"/>
    </source>
</evidence>
<dbReference type="KEGG" id="vg:54991209"/>
<evidence type="ECO:0000313" key="2">
    <source>
        <dbReference type="EMBL" id="AWD90817.1"/>
    </source>
</evidence>
<feature type="compositionally biased region" description="Polar residues" evidence="1">
    <location>
        <begin position="11"/>
        <end position="20"/>
    </location>
</feature>
<evidence type="ECO:0000313" key="3">
    <source>
        <dbReference type="Proteomes" id="UP000246280"/>
    </source>
</evidence>
<dbReference type="RefSeq" id="YP_009800706.1">
    <property type="nucleotide sequence ID" value="NC_047958.1"/>
</dbReference>
<feature type="region of interest" description="Disordered" evidence="1">
    <location>
        <begin position="1"/>
        <end position="20"/>
    </location>
</feature>
<keyword evidence="3" id="KW-1185">Reference proteome</keyword>
<dbReference type="EMBL" id="MH128984">
    <property type="protein sequence ID" value="AWD90817.1"/>
    <property type="molecule type" value="Genomic_DNA"/>
</dbReference>
<sequence>MRIRQRFREASVSSDSSKTGFVTGPGRHCCIPAHQGSGAGYSRPATRDGVRWTVLSGPSGWRAFARRPFGSVASPAPSPVHPVHPVAAWARHSLLTRAGFTGDLVCAAMRIASDASRIGRRGGGAARCVLR</sequence>
<accession>A0A2S1GN61</accession>
<reference evidence="2 3" key="2">
    <citation type="submission" date="2018-05" db="EMBL/GenBank/DDBJ databases">
        <title>Lysogenic conversion of Stenotrophomonas maltophilia by temperate phage DLP4.</title>
        <authorList>
            <person name="Dennis J."/>
            <person name="Stothard P."/>
        </authorList>
    </citation>
    <scope>NUCLEOTIDE SEQUENCE [LARGE SCALE GENOMIC DNA]</scope>
</reference>